<sequence length="181" mass="20017">MYEDVKQKMDKAVAAMESDFAGIRAGRANPAILDKVMVDYYGTATPVAQVGTISIPDPRMLMIQPWDASILHDVEKAILASDLGLTPNNDGKAIRLNFPAPTEERRKELVKSVSKRAEEAKVVIRGIRRDAIDAYKAQKKNGEITEDDLKDAENGIQKVTDQYIKDIDGLADGKSKEIMEI</sequence>
<dbReference type="FunFam" id="1.10.132.20:FF:000001">
    <property type="entry name" value="Ribosome-recycling factor"/>
    <property type="match status" value="1"/>
</dbReference>
<dbReference type="Pfam" id="PF01765">
    <property type="entry name" value="RRF"/>
    <property type="match status" value="1"/>
</dbReference>
<dbReference type="InterPro" id="IPR036191">
    <property type="entry name" value="RRF_sf"/>
</dbReference>
<organism evidence="7 8">
    <name type="scientific">Congzhengia minquanensis</name>
    <dbReference type="NCBI Taxonomy" id="2763657"/>
    <lineage>
        <taxon>Bacteria</taxon>
        <taxon>Bacillati</taxon>
        <taxon>Bacillota</taxon>
        <taxon>Clostridia</taxon>
        <taxon>Eubacteriales</taxon>
        <taxon>Oscillospiraceae</taxon>
        <taxon>Congzhengia</taxon>
    </lineage>
</organism>
<evidence type="ECO:0000313" key="8">
    <source>
        <dbReference type="Proteomes" id="UP000611762"/>
    </source>
</evidence>
<dbReference type="CDD" id="cd00520">
    <property type="entry name" value="RRF"/>
    <property type="match status" value="1"/>
</dbReference>
<dbReference type="Proteomes" id="UP000611762">
    <property type="component" value="Unassembled WGS sequence"/>
</dbReference>
<comment type="subcellular location">
    <subcellularLocation>
        <location evidence="1 5">Cytoplasm</location>
    </subcellularLocation>
</comment>
<evidence type="ECO:0000256" key="5">
    <source>
        <dbReference type="HAMAP-Rule" id="MF_00040"/>
    </source>
</evidence>
<comment type="caution">
    <text evidence="7">The sequence shown here is derived from an EMBL/GenBank/DDBJ whole genome shotgun (WGS) entry which is preliminary data.</text>
</comment>
<comment type="similarity">
    <text evidence="2 5">Belongs to the RRF family.</text>
</comment>
<dbReference type="AlphaFoldDB" id="A0A926DJ71"/>
<reference evidence="7" key="1">
    <citation type="submission" date="2020-08" db="EMBL/GenBank/DDBJ databases">
        <title>Genome public.</title>
        <authorList>
            <person name="Liu C."/>
            <person name="Sun Q."/>
        </authorList>
    </citation>
    <scope>NUCLEOTIDE SEQUENCE</scope>
    <source>
        <strain evidence="7">H8</strain>
    </source>
</reference>
<name>A0A926DJ71_9FIRM</name>
<evidence type="ECO:0000256" key="3">
    <source>
        <dbReference type="ARBA" id="ARBA00022490"/>
    </source>
</evidence>
<dbReference type="GO" id="GO:0006415">
    <property type="term" value="P:translational termination"/>
    <property type="evidence" value="ECO:0007669"/>
    <property type="project" value="UniProtKB-UniRule"/>
</dbReference>
<accession>A0A926DJ71</accession>
<evidence type="ECO:0000313" key="7">
    <source>
        <dbReference type="EMBL" id="MBC8539888.1"/>
    </source>
</evidence>
<dbReference type="Gene3D" id="1.10.132.20">
    <property type="entry name" value="Ribosome-recycling factor"/>
    <property type="match status" value="1"/>
</dbReference>
<dbReference type="Gene3D" id="3.30.1360.40">
    <property type="match status" value="1"/>
</dbReference>
<evidence type="ECO:0000259" key="6">
    <source>
        <dbReference type="Pfam" id="PF01765"/>
    </source>
</evidence>
<evidence type="ECO:0000256" key="2">
    <source>
        <dbReference type="ARBA" id="ARBA00005912"/>
    </source>
</evidence>
<dbReference type="NCBIfam" id="TIGR00496">
    <property type="entry name" value="frr"/>
    <property type="match status" value="1"/>
</dbReference>
<proteinExistence type="inferred from homology"/>
<evidence type="ECO:0000256" key="1">
    <source>
        <dbReference type="ARBA" id="ARBA00004496"/>
    </source>
</evidence>
<dbReference type="EMBL" id="JACRSU010000001">
    <property type="protein sequence ID" value="MBC8539888.1"/>
    <property type="molecule type" value="Genomic_DNA"/>
</dbReference>
<dbReference type="PANTHER" id="PTHR20982:SF3">
    <property type="entry name" value="MITOCHONDRIAL RIBOSOME RECYCLING FACTOR PSEUDO 1"/>
    <property type="match status" value="1"/>
</dbReference>
<dbReference type="InterPro" id="IPR023584">
    <property type="entry name" value="Ribosome_recyc_fac_dom"/>
</dbReference>
<dbReference type="GO" id="GO:0043023">
    <property type="term" value="F:ribosomal large subunit binding"/>
    <property type="evidence" value="ECO:0007669"/>
    <property type="project" value="TreeGrafter"/>
</dbReference>
<protein>
    <recommendedName>
        <fullName evidence="5">Ribosome-recycling factor</fullName>
        <shortName evidence="5">RRF</shortName>
    </recommendedName>
    <alternativeName>
        <fullName evidence="5">Ribosome-releasing factor</fullName>
    </alternativeName>
</protein>
<dbReference type="SUPFAM" id="SSF55194">
    <property type="entry name" value="Ribosome recycling factor, RRF"/>
    <property type="match status" value="1"/>
</dbReference>
<keyword evidence="4 5" id="KW-0648">Protein biosynthesis</keyword>
<dbReference type="FunFam" id="3.30.1360.40:FF:000001">
    <property type="entry name" value="Ribosome-recycling factor"/>
    <property type="match status" value="1"/>
</dbReference>
<dbReference type="InterPro" id="IPR002661">
    <property type="entry name" value="Ribosome_recyc_fac"/>
</dbReference>
<dbReference type="PANTHER" id="PTHR20982">
    <property type="entry name" value="RIBOSOME RECYCLING FACTOR"/>
    <property type="match status" value="1"/>
</dbReference>
<feature type="domain" description="Ribosome recycling factor" evidence="6">
    <location>
        <begin position="17"/>
        <end position="179"/>
    </location>
</feature>
<gene>
    <name evidence="5 7" type="primary">frr</name>
    <name evidence="7" type="ORF">H8698_02720</name>
</gene>
<evidence type="ECO:0000256" key="4">
    <source>
        <dbReference type="ARBA" id="ARBA00022917"/>
    </source>
</evidence>
<dbReference type="HAMAP" id="MF_00040">
    <property type="entry name" value="RRF"/>
    <property type="match status" value="1"/>
</dbReference>
<keyword evidence="8" id="KW-1185">Reference proteome</keyword>
<dbReference type="GO" id="GO:0005737">
    <property type="term" value="C:cytoplasm"/>
    <property type="evidence" value="ECO:0007669"/>
    <property type="project" value="UniProtKB-SubCell"/>
</dbReference>
<comment type="function">
    <text evidence="5">Responsible for the release of ribosomes from messenger RNA at the termination of protein biosynthesis. May increase the efficiency of translation by recycling ribosomes from one round of translation to another.</text>
</comment>
<keyword evidence="3 5" id="KW-0963">Cytoplasm</keyword>